<evidence type="ECO:0000256" key="2">
    <source>
        <dbReference type="ARBA" id="ARBA00004496"/>
    </source>
</evidence>
<dbReference type="InterPro" id="IPR002784">
    <property type="entry name" value="Ribosomal_eL14_dom"/>
</dbReference>
<evidence type="ECO:0000259" key="7">
    <source>
        <dbReference type="Pfam" id="PF01929"/>
    </source>
</evidence>
<dbReference type="SUPFAM" id="SSF50104">
    <property type="entry name" value="Translation proteins SH3-like domain"/>
    <property type="match status" value="1"/>
</dbReference>
<dbReference type="AlphaFoldDB" id="A0AAJ0C3M6"/>
<dbReference type="EMBL" id="MU839004">
    <property type="protein sequence ID" value="KAK1768902.1"/>
    <property type="molecule type" value="Genomic_DNA"/>
</dbReference>
<dbReference type="GO" id="GO:0006412">
    <property type="term" value="P:translation"/>
    <property type="evidence" value="ECO:0007669"/>
    <property type="project" value="InterPro"/>
</dbReference>
<evidence type="ECO:0000313" key="8">
    <source>
        <dbReference type="EMBL" id="KAK1768902.1"/>
    </source>
</evidence>
<sequence length="146" mass="16385">MAAEIIASNWKQVEVGRVVLLQGDGPYAGRLATIVEIIDHKRGLIDGPSSDAALAVPRQPFSFSNLLLSAFVIENLPRGARTATVKAAWEKAGIDAKWKESNWAKKRVQQDRRKALTDFDRFKVMRLKKQRRFEQRKALAKVKASA</sequence>
<dbReference type="GeneID" id="85310703"/>
<dbReference type="Gene3D" id="6.10.250.2270">
    <property type="match status" value="1"/>
</dbReference>
<protein>
    <submittedName>
        <fullName evidence="8">Ribosomal protein L14</fullName>
    </submittedName>
</protein>
<evidence type="ECO:0000256" key="1">
    <source>
        <dbReference type="ARBA" id="ARBA00004021"/>
    </source>
</evidence>
<comment type="subcellular location">
    <subcellularLocation>
        <location evidence="2">Cytoplasm</location>
    </subcellularLocation>
</comment>
<dbReference type="FunFam" id="2.30.30.30:FF:000030">
    <property type="entry name" value="60S ribosomal protein L14"/>
    <property type="match status" value="1"/>
</dbReference>
<dbReference type="GO" id="GO:0003735">
    <property type="term" value="F:structural constituent of ribosome"/>
    <property type="evidence" value="ECO:0007669"/>
    <property type="project" value="InterPro"/>
</dbReference>
<dbReference type="InterPro" id="IPR014722">
    <property type="entry name" value="Rib_uL2_dom2"/>
</dbReference>
<dbReference type="GO" id="GO:0042273">
    <property type="term" value="P:ribosomal large subunit biogenesis"/>
    <property type="evidence" value="ECO:0007669"/>
    <property type="project" value="TreeGrafter"/>
</dbReference>
<evidence type="ECO:0000313" key="9">
    <source>
        <dbReference type="Proteomes" id="UP001244011"/>
    </source>
</evidence>
<dbReference type="CDD" id="cd23702">
    <property type="entry name" value="eL14"/>
    <property type="match status" value="1"/>
</dbReference>
<dbReference type="Proteomes" id="UP001244011">
    <property type="component" value="Unassembled WGS sequence"/>
</dbReference>
<dbReference type="Pfam" id="PF01929">
    <property type="entry name" value="Ribosomal_L14e"/>
    <property type="match status" value="1"/>
</dbReference>
<evidence type="ECO:0000256" key="3">
    <source>
        <dbReference type="ARBA" id="ARBA00006592"/>
    </source>
</evidence>
<keyword evidence="6" id="KW-0687">Ribonucleoprotein</keyword>
<dbReference type="Gene3D" id="2.30.30.30">
    <property type="match status" value="1"/>
</dbReference>
<keyword evidence="5 8" id="KW-0689">Ribosomal protein</keyword>
<comment type="function">
    <text evidence="1">Component of the ribosome, a large ribonucleoprotein complex responsible for the synthesis of proteins in the cell. The small ribosomal subunit (SSU) binds messenger RNAs (mRNAs) and translates the encoded message by selecting cognate aminoacyl-transfer RNA (tRNA) molecules. The large subunit (LSU) contains the ribosomal catalytic site termed the peptidyl transferase center (PTC), which catalyzes the formation of peptide bonds, thereby polymerizing the amino acids delivered by tRNAs into a polypeptide chain. The nascent polypeptides leave the ribosome through a tunnel in the LSU and interact with protein factors that function in enzymatic processing, targeting, and the membrane insertion of nascent chains at the exit of the ribosomal tunnel.</text>
</comment>
<dbReference type="PANTHER" id="PTHR11127">
    <property type="entry name" value="60S RIBOSOMAL PROTEIN L14"/>
    <property type="match status" value="1"/>
</dbReference>
<feature type="domain" description="Large ribosomal subunit protein eL14" evidence="7">
    <location>
        <begin position="57"/>
        <end position="132"/>
    </location>
</feature>
<evidence type="ECO:0000256" key="5">
    <source>
        <dbReference type="ARBA" id="ARBA00022980"/>
    </source>
</evidence>
<dbReference type="InterPro" id="IPR039660">
    <property type="entry name" value="Ribosomal_eL14"/>
</dbReference>
<dbReference type="InterPro" id="IPR008991">
    <property type="entry name" value="Translation_prot_SH3-like_sf"/>
</dbReference>
<comment type="similarity">
    <text evidence="3">Belongs to the eukaryotic ribosomal protein eL14 family.</text>
</comment>
<dbReference type="PANTHER" id="PTHR11127:SF2">
    <property type="entry name" value="LARGE RIBOSOMAL SUBUNIT PROTEIN EL14"/>
    <property type="match status" value="1"/>
</dbReference>
<reference evidence="8" key="1">
    <citation type="submission" date="2023-06" db="EMBL/GenBank/DDBJ databases">
        <title>Genome-scale phylogeny and comparative genomics of the fungal order Sordariales.</title>
        <authorList>
            <consortium name="Lawrence Berkeley National Laboratory"/>
            <person name="Hensen N."/>
            <person name="Bonometti L."/>
            <person name="Westerberg I."/>
            <person name="Brannstrom I.O."/>
            <person name="Guillou S."/>
            <person name="Cros-Aarteil S."/>
            <person name="Calhoun S."/>
            <person name="Haridas S."/>
            <person name="Kuo A."/>
            <person name="Mondo S."/>
            <person name="Pangilinan J."/>
            <person name="Riley R."/>
            <person name="Labutti K."/>
            <person name="Andreopoulos B."/>
            <person name="Lipzen A."/>
            <person name="Chen C."/>
            <person name="Yanf M."/>
            <person name="Daum C."/>
            <person name="Ng V."/>
            <person name="Clum A."/>
            <person name="Steindorff A."/>
            <person name="Ohm R."/>
            <person name="Martin F."/>
            <person name="Silar P."/>
            <person name="Natvig D."/>
            <person name="Lalanne C."/>
            <person name="Gautier V."/>
            <person name="Ament-Velasquez S.L."/>
            <person name="Kruys A."/>
            <person name="Hutchinson M.I."/>
            <person name="Powell A.J."/>
            <person name="Barry K."/>
            <person name="Miller A.N."/>
            <person name="Grigoriev I.V."/>
            <person name="Debuchy R."/>
            <person name="Gladieux P."/>
            <person name="Thoren M.H."/>
            <person name="Johannesson H."/>
        </authorList>
    </citation>
    <scope>NUCLEOTIDE SEQUENCE</scope>
    <source>
        <strain evidence="8">8032-3</strain>
    </source>
</reference>
<dbReference type="RefSeq" id="XP_060285115.1">
    <property type="nucleotide sequence ID" value="XM_060427516.1"/>
</dbReference>
<organism evidence="8 9">
    <name type="scientific">Phialemonium atrogriseum</name>
    <dbReference type="NCBI Taxonomy" id="1093897"/>
    <lineage>
        <taxon>Eukaryota</taxon>
        <taxon>Fungi</taxon>
        <taxon>Dikarya</taxon>
        <taxon>Ascomycota</taxon>
        <taxon>Pezizomycotina</taxon>
        <taxon>Sordariomycetes</taxon>
        <taxon>Sordariomycetidae</taxon>
        <taxon>Cephalothecales</taxon>
        <taxon>Cephalothecaceae</taxon>
        <taxon>Phialemonium</taxon>
    </lineage>
</organism>
<comment type="caution">
    <text evidence="8">The sequence shown here is derived from an EMBL/GenBank/DDBJ whole genome shotgun (WGS) entry which is preliminary data.</text>
</comment>
<keyword evidence="9" id="KW-1185">Reference proteome</keyword>
<evidence type="ECO:0000256" key="6">
    <source>
        <dbReference type="ARBA" id="ARBA00023274"/>
    </source>
</evidence>
<evidence type="ECO:0000256" key="4">
    <source>
        <dbReference type="ARBA" id="ARBA00022490"/>
    </source>
</evidence>
<proteinExistence type="inferred from homology"/>
<dbReference type="GO" id="GO:0003723">
    <property type="term" value="F:RNA binding"/>
    <property type="evidence" value="ECO:0007669"/>
    <property type="project" value="InterPro"/>
</dbReference>
<name>A0AAJ0C3M6_9PEZI</name>
<gene>
    <name evidence="8" type="ORF">QBC33DRAFT_534094</name>
</gene>
<accession>A0AAJ0C3M6</accession>
<keyword evidence="4" id="KW-0963">Cytoplasm</keyword>
<dbReference type="GO" id="GO:0022625">
    <property type="term" value="C:cytosolic large ribosomal subunit"/>
    <property type="evidence" value="ECO:0007669"/>
    <property type="project" value="TreeGrafter"/>
</dbReference>